<keyword evidence="1" id="KW-0547">Nucleotide-binding</keyword>
<dbReference type="Gene3D" id="3.30.1490.20">
    <property type="entry name" value="ATP-grasp fold, A domain"/>
    <property type="match status" value="1"/>
</dbReference>
<evidence type="ECO:0000256" key="1">
    <source>
        <dbReference type="PROSITE-ProRule" id="PRU00409"/>
    </source>
</evidence>
<dbReference type="EMBL" id="JASHIE010000027">
    <property type="protein sequence ID" value="MDI9877758.1"/>
    <property type="molecule type" value="Genomic_DNA"/>
</dbReference>
<reference evidence="3 4" key="1">
    <citation type="submission" date="2023-05" db="EMBL/GenBank/DDBJ databases">
        <title>Novel species of genus Flectobacillus isolated from stream in China.</title>
        <authorList>
            <person name="Lu H."/>
        </authorList>
    </citation>
    <scope>NUCLEOTIDE SEQUENCE [LARGE SCALE GENOMIC DNA]</scope>
    <source>
        <strain evidence="3 4">LFS242W</strain>
    </source>
</reference>
<dbReference type="Gene3D" id="3.40.50.20">
    <property type="match status" value="1"/>
</dbReference>
<dbReference type="PANTHER" id="PTHR10841">
    <property type="entry name" value="SYNAPSIN"/>
    <property type="match status" value="1"/>
</dbReference>
<dbReference type="Pfam" id="PF02750">
    <property type="entry name" value="Synapsin_C"/>
    <property type="match status" value="1"/>
</dbReference>
<organism evidence="3 4">
    <name type="scientific">Flectobacillus rivi</name>
    <dbReference type="NCBI Taxonomy" id="2984209"/>
    <lineage>
        <taxon>Bacteria</taxon>
        <taxon>Pseudomonadati</taxon>
        <taxon>Bacteroidota</taxon>
        <taxon>Cytophagia</taxon>
        <taxon>Cytophagales</taxon>
        <taxon>Flectobacillaceae</taxon>
        <taxon>Flectobacillus</taxon>
    </lineage>
</organism>
<dbReference type="PROSITE" id="PS50975">
    <property type="entry name" value="ATP_GRASP"/>
    <property type="match status" value="1"/>
</dbReference>
<keyword evidence="1" id="KW-0067">ATP-binding</keyword>
<name>A0ABT6Z9E6_9BACT</name>
<proteinExistence type="predicted"/>
<dbReference type="PANTHER" id="PTHR10841:SF17">
    <property type="entry name" value="SYNAPSIN"/>
    <property type="match status" value="1"/>
</dbReference>
<evidence type="ECO:0000313" key="4">
    <source>
        <dbReference type="Proteomes" id="UP001225761"/>
    </source>
</evidence>
<sequence length="273" mass="31439">METVLVINGETYWQEFLPDYKVEQKKIQSTEWLLKDNQLFAIDQNGVCKPDKILWRVGAIRPNAKHKTALDLIQLSRIHCVNSADVLTKGFDRLTMLNVLIECKLPVIPFNVATTSTQLKNIEISFPFVVKAGNYHGGFGKVLVENEEKWQDIKDLLFISEDYITIEPFINYDKDIRYLAIGNKIWAMARKGKFWKANVQTTDFVLIDPEETLIEQTKKLQSFLKADIVAIDILEEKDGNRYFVEYNDIPGLSGFPDEVKIELANCLKNKPSY</sequence>
<dbReference type="SUPFAM" id="SSF56059">
    <property type="entry name" value="Glutathione synthetase ATP-binding domain-like"/>
    <property type="match status" value="1"/>
</dbReference>
<evidence type="ECO:0000259" key="2">
    <source>
        <dbReference type="PROSITE" id="PS50975"/>
    </source>
</evidence>
<keyword evidence="4" id="KW-1185">Reference proteome</keyword>
<evidence type="ECO:0000313" key="3">
    <source>
        <dbReference type="EMBL" id="MDI9877758.1"/>
    </source>
</evidence>
<dbReference type="InterPro" id="IPR020898">
    <property type="entry name" value="Synapsin_ATP-bd_dom"/>
</dbReference>
<dbReference type="RefSeq" id="WP_283383771.1">
    <property type="nucleotide sequence ID" value="NZ_JASHIE010000027.1"/>
</dbReference>
<dbReference type="Proteomes" id="UP001225761">
    <property type="component" value="Unassembled WGS sequence"/>
</dbReference>
<protein>
    <recommendedName>
        <fullName evidence="2">ATP-grasp domain-containing protein</fullName>
    </recommendedName>
</protein>
<dbReference type="Gene3D" id="3.30.470.20">
    <property type="entry name" value="ATP-grasp fold, B domain"/>
    <property type="match status" value="1"/>
</dbReference>
<accession>A0ABT6Z9E6</accession>
<dbReference type="InterPro" id="IPR013815">
    <property type="entry name" value="ATP_grasp_subdomain_1"/>
</dbReference>
<dbReference type="InterPro" id="IPR011761">
    <property type="entry name" value="ATP-grasp"/>
</dbReference>
<feature type="domain" description="ATP-grasp" evidence="2">
    <location>
        <begin position="97"/>
        <end position="272"/>
    </location>
</feature>
<gene>
    <name evidence="3" type="ORF">QM481_24660</name>
</gene>
<comment type="caution">
    <text evidence="3">The sequence shown here is derived from an EMBL/GenBank/DDBJ whole genome shotgun (WGS) entry which is preliminary data.</text>
</comment>